<keyword evidence="2 6" id="KW-0349">Heme</keyword>
<evidence type="ECO:0000313" key="10">
    <source>
        <dbReference type="EMBL" id="MFC5847519.1"/>
    </source>
</evidence>
<organism evidence="10 11">
    <name type="scientific">Deinococcus petrolearius</name>
    <dbReference type="NCBI Taxonomy" id="1751295"/>
    <lineage>
        <taxon>Bacteria</taxon>
        <taxon>Thermotogati</taxon>
        <taxon>Deinococcota</taxon>
        <taxon>Deinococci</taxon>
        <taxon>Deinococcales</taxon>
        <taxon>Deinococcaceae</taxon>
        <taxon>Deinococcus</taxon>
    </lineage>
</organism>
<sequence>MGKHRRFGWLAIPLFLSLPVLWAGAQGNGSPGGAPQGTPAAGPPPGLTLKFAAPSATRGEALSRSCAGCHGPAGVSTQAGVPGLAGQVPSYTRFQLAVFRAKLRPSEVMQRVAARLSDQDIADLAAYFAAQAPGPAWTADPALRARGAALFQGGDNDRNVIACAVCHGEDGRGADRQGIASVTNLAPEYGLEVLHEFRDTPRFGVPHPDAMRIALKPLSDDDLKALAAYISSMK</sequence>
<gene>
    <name evidence="10" type="ORF">ACFPQ6_04285</name>
</gene>
<dbReference type="SUPFAM" id="SSF46626">
    <property type="entry name" value="Cytochrome c"/>
    <property type="match status" value="2"/>
</dbReference>
<evidence type="ECO:0000313" key="11">
    <source>
        <dbReference type="Proteomes" id="UP001595979"/>
    </source>
</evidence>
<name>A0ABW1DGX2_9DEIO</name>
<reference evidence="11" key="1">
    <citation type="journal article" date="2019" name="Int. J. Syst. Evol. Microbiol.">
        <title>The Global Catalogue of Microorganisms (GCM) 10K type strain sequencing project: providing services to taxonomists for standard genome sequencing and annotation.</title>
        <authorList>
            <consortium name="The Broad Institute Genomics Platform"/>
            <consortium name="The Broad Institute Genome Sequencing Center for Infectious Disease"/>
            <person name="Wu L."/>
            <person name="Ma J."/>
        </authorList>
    </citation>
    <scope>NUCLEOTIDE SEQUENCE [LARGE SCALE GENOMIC DNA]</scope>
    <source>
        <strain evidence="11">CGMCC 1.15053</strain>
    </source>
</reference>
<proteinExistence type="predicted"/>
<evidence type="ECO:0000256" key="7">
    <source>
        <dbReference type="SAM" id="MobiDB-lite"/>
    </source>
</evidence>
<dbReference type="InterPro" id="IPR050597">
    <property type="entry name" value="Cytochrome_c_Oxidase_Subunit"/>
</dbReference>
<evidence type="ECO:0000256" key="1">
    <source>
        <dbReference type="ARBA" id="ARBA00022448"/>
    </source>
</evidence>
<evidence type="ECO:0000256" key="5">
    <source>
        <dbReference type="ARBA" id="ARBA00023004"/>
    </source>
</evidence>
<feature type="domain" description="Cytochrome c" evidence="9">
    <location>
        <begin position="54"/>
        <end position="132"/>
    </location>
</feature>
<dbReference type="Gene3D" id="1.10.760.10">
    <property type="entry name" value="Cytochrome c-like domain"/>
    <property type="match status" value="2"/>
</dbReference>
<evidence type="ECO:0000256" key="6">
    <source>
        <dbReference type="PROSITE-ProRule" id="PRU00433"/>
    </source>
</evidence>
<dbReference type="Proteomes" id="UP001595979">
    <property type="component" value="Unassembled WGS sequence"/>
</dbReference>
<feature type="signal peptide" evidence="8">
    <location>
        <begin position="1"/>
        <end position="25"/>
    </location>
</feature>
<protein>
    <submittedName>
        <fullName evidence="10">C-type cytochrome</fullName>
    </submittedName>
</protein>
<evidence type="ECO:0000256" key="4">
    <source>
        <dbReference type="ARBA" id="ARBA00022982"/>
    </source>
</evidence>
<dbReference type="Pfam" id="PF00034">
    <property type="entry name" value="Cytochrom_C"/>
    <property type="match status" value="2"/>
</dbReference>
<dbReference type="RefSeq" id="WP_380046736.1">
    <property type="nucleotide sequence ID" value="NZ_JBHSOH010000005.1"/>
</dbReference>
<comment type="caution">
    <text evidence="10">The sequence shown here is derived from an EMBL/GenBank/DDBJ whole genome shotgun (WGS) entry which is preliminary data.</text>
</comment>
<keyword evidence="5 6" id="KW-0408">Iron</keyword>
<evidence type="ECO:0000256" key="3">
    <source>
        <dbReference type="ARBA" id="ARBA00022723"/>
    </source>
</evidence>
<evidence type="ECO:0000256" key="8">
    <source>
        <dbReference type="SAM" id="SignalP"/>
    </source>
</evidence>
<keyword evidence="3 6" id="KW-0479">Metal-binding</keyword>
<feature type="chain" id="PRO_5045614327" evidence="8">
    <location>
        <begin position="26"/>
        <end position="234"/>
    </location>
</feature>
<keyword evidence="11" id="KW-1185">Reference proteome</keyword>
<dbReference type="InterPro" id="IPR009056">
    <property type="entry name" value="Cyt_c-like_dom"/>
</dbReference>
<keyword evidence="4" id="KW-0249">Electron transport</keyword>
<dbReference type="PROSITE" id="PS51007">
    <property type="entry name" value="CYTC"/>
    <property type="match status" value="2"/>
</dbReference>
<keyword evidence="8" id="KW-0732">Signal</keyword>
<feature type="domain" description="Cytochrome c" evidence="9">
    <location>
        <begin position="142"/>
        <end position="234"/>
    </location>
</feature>
<dbReference type="EMBL" id="JBHSOH010000005">
    <property type="protein sequence ID" value="MFC5847519.1"/>
    <property type="molecule type" value="Genomic_DNA"/>
</dbReference>
<evidence type="ECO:0000259" key="9">
    <source>
        <dbReference type="PROSITE" id="PS51007"/>
    </source>
</evidence>
<accession>A0ABW1DGX2</accession>
<keyword evidence="1" id="KW-0813">Transport</keyword>
<feature type="region of interest" description="Disordered" evidence="7">
    <location>
        <begin position="27"/>
        <end position="48"/>
    </location>
</feature>
<dbReference type="PANTHER" id="PTHR33751:SF9">
    <property type="entry name" value="CYTOCHROME C4"/>
    <property type="match status" value="1"/>
</dbReference>
<dbReference type="InterPro" id="IPR036909">
    <property type="entry name" value="Cyt_c-like_dom_sf"/>
</dbReference>
<dbReference type="PANTHER" id="PTHR33751">
    <property type="entry name" value="CBB3-TYPE CYTOCHROME C OXIDASE SUBUNIT FIXP"/>
    <property type="match status" value="1"/>
</dbReference>
<evidence type="ECO:0000256" key="2">
    <source>
        <dbReference type="ARBA" id="ARBA00022617"/>
    </source>
</evidence>